<dbReference type="AlphaFoldDB" id="A0A165B1G6"/>
<dbReference type="EMBL" id="FITM01000135">
    <property type="protein sequence ID" value="SAY39161.1"/>
    <property type="molecule type" value="Genomic_DNA"/>
</dbReference>
<keyword evidence="2" id="KW-1185">Reference proteome</keyword>
<evidence type="ECO:0000313" key="1">
    <source>
        <dbReference type="EMBL" id="SAY39161.1"/>
    </source>
</evidence>
<sequence length="42" mass="4305">MHSGNGNPMAVLLAETGTVAVSCFTPVHTEPHALAGHHHSST</sequence>
<proteinExistence type="predicted"/>
<accession>A0A165B1G6</accession>
<reference evidence="2" key="1">
    <citation type="submission" date="2016-02" db="EMBL/GenBank/DDBJ databases">
        <authorList>
            <person name="liu f."/>
        </authorList>
    </citation>
    <scope>NUCLEOTIDE SEQUENCE [LARGE SCALE GENOMIC DNA]</scope>
</reference>
<evidence type="ECO:0000313" key="2">
    <source>
        <dbReference type="Proteomes" id="UP000182631"/>
    </source>
</evidence>
<organism evidence="1 2">
    <name type="scientific">Candidatus Synechococcus spongiarum</name>
    <dbReference type="NCBI Taxonomy" id="431041"/>
    <lineage>
        <taxon>Bacteria</taxon>
        <taxon>Bacillati</taxon>
        <taxon>Cyanobacteriota</taxon>
        <taxon>Cyanophyceae</taxon>
        <taxon>Synechococcales</taxon>
        <taxon>Synechococcaceae</taxon>
        <taxon>Synechococcus</taxon>
    </lineage>
</organism>
<name>A0A165B1G6_9SYNE</name>
<dbReference type="Proteomes" id="UP000182631">
    <property type="component" value="Unassembled WGS sequence"/>
</dbReference>
<protein>
    <submittedName>
        <fullName evidence="1">Uncharacterized protein</fullName>
    </submittedName>
</protein>
<gene>
    <name evidence="1" type="ORF">FLM9_1224</name>
</gene>